<dbReference type="AlphaFoldDB" id="K4CZY6"/>
<dbReference type="Proteomes" id="UP000004994">
    <property type="component" value="Chromosome 10"/>
</dbReference>
<evidence type="ECO:0000313" key="1">
    <source>
        <dbReference type="EnsemblPlants" id="Solyc10g047230.1.1"/>
    </source>
</evidence>
<reference evidence="1" key="2">
    <citation type="submission" date="2015-06" db="UniProtKB">
        <authorList>
            <consortium name="EnsemblPlants"/>
        </authorList>
    </citation>
    <scope>IDENTIFICATION</scope>
    <source>
        <strain evidence="1">cv. Heinz 1706</strain>
    </source>
</reference>
<proteinExistence type="predicted"/>
<dbReference type="PaxDb" id="4081-Solyc10g047230.1.1"/>
<sequence>MVKKALRLNGVYTNHHVTRKTIMYALSVLSALLS</sequence>
<protein>
    <submittedName>
        <fullName evidence="1">Uncharacterized protein</fullName>
    </submittedName>
</protein>
<name>K4CZY6_SOLLC</name>
<dbReference type="EnsemblPlants" id="Solyc10g047230.1.1">
    <property type="protein sequence ID" value="Solyc10g047230.1.1"/>
    <property type="gene ID" value="Solyc10g047230.1"/>
</dbReference>
<dbReference type="HOGENOM" id="CLU_3377989_0_0_1"/>
<dbReference type="InParanoid" id="K4CZY6"/>
<accession>K4CZY6</accession>
<keyword evidence="2" id="KW-1185">Reference proteome</keyword>
<organism evidence="1">
    <name type="scientific">Solanum lycopersicum</name>
    <name type="common">Tomato</name>
    <name type="synonym">Lycopersicon esculentum</name>
    <dbReference type="NCBI Taxonomy" id="4081"/>
    <lineage>
        <taxon>Eukaryota</taxon>
        <taxon>Viridiplantae</taxon>
        <taxon>Streptophyta</taxon>
        <taxon>Embryophyta</taxon>
        <taxon>Tracheophyta</taxon>
        <taxon>Spermatophyta</taxon>
        <taxon>Magnoliopsida</taxon>
        <taxon>eudicotyledons</taxon>
        <taxon>Gunneridae</taxon>
        <taxon>Pentapetalae</taxon>
        <taxon>asterids</taxon>
        <taxon>lamiids</taxon>
        <taxon>Solanales</taxon>
        <taxon>Solanaceae</taxon>
        <taxon>Solanoideae</taxon>
        <taxon>Solaneae</taxon>
        <taxon>Solanum</taxon>
        <taxon>Solanum subgen. Lycopersicon</taxon>
    </lineage>
</organism>
<dbReference type="Gramene" id="Solyc10g047230.1.1">
    <property type="protein sequence ID" value="Solyc10g047230.1.1"/>
    <property type="gene ID" value="Solyc10g047230.1"/>
</dbReference>
<reference evidence="1" key="1">
    <citation type="journal article" date="2012" name="Nature">
        <title>The tomato genome sequence provides insights into fleshy fruit evolution.</title>
        <authorList>
            <consortium name="Tomato Genome Consortium"/>
        </authorList>
    </citation>
    <scope>NUCLEOTIDE SEQUENCE [LARGE SCALE GENOMIC DNA]</scope>
    <source>
        <strain evidence="1">cv. Heinz 1706</strain>
    </source>
</reference>
<evidence type="ECO:0000313" key="2">
    <source>
        <dbReference type="Proteomes" id="UP000004994"/>
    </source>
</evidence>